<gene>
    <name evidence="6" type="primary">LOC103204561</name>
</gene>
<dbReference type="FunFam" id="3.30.420.40:FF:000050">
    <property type="entry name" value="Actin, alpha skeletal muscle"/>
    <property type="match status" value="1"/>
</dbReference>
<dbReference type="Gene3D" id="3.30.420.40">
    <property type="match status" value="2"/>
</dbReference>
<dbReference type="Pfam" id="PF00022">
    <property type="entry name" value="Actin"/>
    <property type="match status" value="1"/>
</dbReference>
<evidence type="ECO:0000313" key="6">
    <source>
        <dbReference type="RefSeq" id="XP_007947955.1"/>
    </source>
</evidence>
<dbReference type="PRINTS" id="PR00190">
    <property type="entry name" value="ACTIN"/>
</dbReference>
<evidence type="ECO:0000313" key="5">
    <source>
        <dbReference type="Proteomes" id="UP000694850"/>
    </source>
</evidence>
<evidence type="ECO:0000256" key="3">
    <source>
        <dbReference type="ARBA" id="ARBA00023212"/>
    </source>
</evidence>
<dbReference type="GO" id="GO:0005856">
    <property type="term" value="C:cytoskeleton"/>
    <property type="evidence" value="ECO:0007669"/>
    <property type="project" value="UniProtKB-SubCell"/>
</dbReference>
<dbReference type="Proteomes" id="UP000694850">
    <property type="component" value="Unplaced"/>
</dbReference>
<dbReference type="CDD" id="cd13397">
    <property type="entry name" value="ASKHA_NBD_actin_Arp-T1-3"/>
    <property type="match status" value="1"/>
</dbReference>
<keyword evidence="5" id="KW-1185">Reference proteome</keyword>
<accession>A0A8B7AIX5</accession>
<evidence type="ECO:0000256" key="4">
    <source>
        <dbReference type="RuleBase" id="RU000487"/>
    </source>
</evidence>
<dbReference type="InterPro" id="IPR004000">
    <property type="entry name" value="Actin"/>
</dbReference>
<evidence type="ECO:0000256" key="1">
    <source>
        <dbReference type="ARBA" id="ARBA00004245"/>
    </source>
</evidence>
<dbReference type="SUPFAM" id="SSF53067">
    <property type="entry name" value="Actin-like ATPase domain"/>
    <property type="match status" value="2"/>
</dbReference>
<dbReference type="SMART" id="SM00268">
    <property type="entry name" value="ACTIN"/>
    <property type="match status" value="1"/>
</dbReference>
<comment type="similarity">
    <text evidence="2 4">Belongs to the actin family.</text>
</comment>
<comment type="subcellular location">
    <subcellularLocation>
        <location evidence="1">Cytoplasm</location>
        <location evidence="1">Cytoskeleton</location>
    </subcellularLocation>
</comment>
<dbReference type="GeneID" id="103204561"/>
<dbReference type="InterPro" id="IPR043129">
    <property type="entry name" value="ATPase_NBD"/>
</dbReference>
<proteinExistence type="inferred from homology"/>
<sequence>MFNPRTLDTPAVIFDSGSGLIKTGLSGQIGPYHIISSVVGHPKFKFFPEGDDQRKYFVGEEALQECDLLYLDYPIKRGLILEWDNMEKILQYLFEKELCVKSSDHPVLMTESPLNPREIREKTAEVMFETFNVPAFYLSKQAVAALYASACVTGLVLDSGEGLTSTVPIFEGNPLPHAITTLCVAGKDLTEHLARVLLAGGHIYPSILKRHLINDIKEKLCYVASDLAIEQNKARKEVLKEYSLPDGNVIWMGEQRYQVPEALFQPDQLAIHTPGLSRMVTRSIMKCDAEIQQSLFAEIVLAGGTTLFPGLGERLLKDLEQQLTNTGISVKITASPERCYSGWIGASVMASRSTFKQMWVTSDEFKEFGPSVVQRKCL</sequence>
<keyword evidence="3" id="KW-0963">Cytoplasm</keyword>
<dbReference type="AlphaFoldDB" id="A0A8B7AIX5"/>
<keyword evidence="3" id="KW-0206">Cytoskeleton</keyword>
<dbReference type="Gene3D" id="3.90.640.10">
    <property type="entry name" value="Actin, Chain A, domain 4"/>
    <property type="match status" value="1"/>
</dbReference>
<dbReference type="RefSeq" id="XP_007947955.1">
    <property type="nucleotide sequence ID" value="XM_007949764.1"/>
</dbReference>
<name>A0A8B7AIX5_ORYAF</name>
<dbReference type="OrthoDB" id="10053773at2759"/>
<organism evidence="5 6">
    <name type="scientific">Orycteropus afer afer</name>
    <dbReference type="NCBI Taxonomy" id="1230840"/>
    <lineage>
        <taxon>Eukaryota</taxon>
        <taxon>Metazoa</taxon>
        <taxon>Chordata</taxon>
        <taxon>Craniata</taxon>
        <taxon>Vertebrata</taxon>
        <taxon>Euteleostomi</taxon>
        <taxon>Mammalia</taxon>
        <taxon>Eutheria</taxon>
        <taxon>Afrotheria</taxon>
        <taxon>Tubulidentata</taxon>
        <taxon>Orycteropodidae</taxon>
        <taxon>Orycteropus</taxon>
    </lineage>
</organism>
<evidence type="ECO:0000256" key="2">
    <source>
        <dbReference type="ARBA" id="ARBA00006752"/>
    </source>
</evidence>
<protein>
    <submittedName>
        <fullName evidence="6">Actin-related protein T1-like</fullName>
    </submittedName>
</protein>
<reference evidence="6" key="1">
    <citation type="submission" date="2025-08" db="UniProtKB">
        <authorList>
            <consortium name="RefSeq"/>
        </authorList>
    </citation>
    <scope>IDENTIFICATION</scope>
</reference>
<dbReference type="PANTHER" id="PTHR11937">
    <property type="entry name" value="ACTIN"/>
    <property type="match status" value="1"/>
</dbReference>
<dbReference type="FunFam" id="3.90.640.10:FF:000007">
    <property type="entry name" value="Actin like 7B"/>
    <property type="match status" value="1"/>
</dbReference>